<proteinExistence type="predicted"/>
<reference evidence="2" key="1">
    <citation type="journal article" date="2021" name="Proc. Natl. Acad. Sci. U.S.A.">
        <title>A Catalog of Tens of Thousands of Viruses from Human Metagenomes Reveals Hidden Associations with Chronic Diseases.</title>
        <authorList>
            <person name="Tisza M.J."/>
            <person name="Buck C.B."/>
        </authorList>
    </citation>
    <scope>NUCLEOTIDE SEQUENCE</scope>
    <source>
        <strain evidence="2">CtoiW10</strain>
    </source>
</reference>
<dbReference type="EMBL" id="BK015888">
    <property type="protein sequence ID" value="DAD71793.1"/>
    <property type="molecule type" value="Genomic_DNA"/>
</dbReference>
<dbReference type="Gene3D" id="3.30.420.240">
    <property type="match status" value="1"/>
</dbReference>
<name>A0A8S5LP65_9CAUD</name>
<feature type="region of interest" description="Disordered" evidence="1">
    <location>
        <begin position="528"/>
        <end position="550"/>
    </location>
</feature>
<accession>A0A8S5LP65</accession>
<sequence length="550" mass="62546">MMMRAYARNQEVAITGTRGMTKTYTKLLTEMVNGVVWPGTQVLYVGPALKQLAGIGGKTFRALEHDYAALAKHWRVSAESKDDFKIETDGGSAFYIGAKRGDNIHAATAEEFAQEENPPFDFDEYTTVVLPAVRLRHNVNGEPDPNFVAYKSHSITSAGRKQNHAFQVRCSVLKAMWRGEKSFAVDIPWQCVILQQMRPYSWAQKLKEKLTIERWMREMESRYTGADEFPVLSDEVLTDSQRVLVMEMEHCCKDPHPKLEPEEVIYIVGYDVSYEDSAKNAKCACVVIKLTRQREYLKRDRFLKQLVYIDDWPPPDQSKAQARRLKAIWNRFCYDGSQTYIAIDSWQYGRGVLEDLMTDLGDGLPPLCVKNHAAYAAAELPGAIPVIYPIKAGGTGVTDPDFEMLKYAQTEFEHHNVELLTLNANEGVEAYKRAHRIRDDDRDYQFAQPYQKCRELSGQIQNLKLVPSGAGMSEKRISKAIQRDSWSATKYALRLAQLIEREELLTEIHGRNKSDWASALDRFKENKVAPPISPGSSGRLVTARRGGRRF</sequence>
<organism evidence="2">
    <name type="scientific">Siphoviridae sp. ctoiW10</name>
    <dbReference type="NCBI Taxonomy" id="2827592"/>
    <lineage>
        <taxon>Viruses</taxon>
        <taxon>Duplodnaviria</taxon>
        <taxon>Heunggongvirae</taxon>
        <taxon>Uroviricota</taxon>
        <taxon>Caudoviricetes</taxon>
    </lineage>
</organism>
<protein>
    <submittedName>
        <fullName evidence="2">Large terminase</fullName>
    </submittedName>
</protein>
<evidence type="ECO:0000256" key="1">
    <source>
        <dbReference type="SAM" id="MobiDB-lite"/>
    </source>
</evidence>
<evidence type="ECO:0000313" key="2">
    <source>
        <dbReference type="EMBL" id="DAD71793.1"/>
    </source>
</evidence>